<protein>
    <recommendedName>
        <fullName evidence="13">Inositol-1,3,4-trisphosphate 5/6-kinase</fullName>
    </recommendedName>
</protein>
<dbReference type="EMBL" id="JAPFFF010000002">
    <property type="protein sequence ID" value="KAK8897210.1"/>
    <property type="molecule type" value="Genomic_DNA"/>
</dbReference>
<evidence type="ECO:0000256" key="6">
    <source>
        <dbReference type="ARBA" id="ARBA00022777"/>
    </source>
</evidence>
<evidence type="ECO:0000256" key="5">
    <source>
        <dbReference type="ARBA" id="ARBA00022741"/>
    </source>
</evidence>
<organism evidence="11 12">
    <name type="scientific">Tritrichomonas musculus</name>
    <dbReference type="NCBI Taxonomy" id="1915356"/>
    <lineage>
        <taxon>Eukaryota</taxon>
        <taxon>Metamonada</taxon>
        <taxon>Parabasalia</taxon>
        <taxon>Tritrichomonadida</taxon>
        <taxon>Tritrichomonadidae</taxon>
        <taxon>Tritrichomonas</taxon>
    </lineage>
</organism>
<evidence type="ECO:0000313" key="11">
    <source>
        <dbReference type="EMBL" id="KAK8897210.1"/>
    </source>
</evidence>
<name>A0ABR2L1G6_9EUKA</name>
<keyword evidence="12" id="KW-1185">Reference proteome</keyword>
<evidence type="ECO:0000256" key="3">
    <source>
        <dbReference type="ARBA" id="ARBA00022679"/>
    </source>
</evidence>
<comment type="caution">
    <text evidence="11">The sequence shown here is derived from an EMBL/GenBank/DDBJ whole genome shotgun (WGS) entry which is preliminary data.</text>
</comment>
<evidence type="ECO:0000313" key="12">
    <source>
        <dbReference type="Proteomes" id="UP001470230"/>
    </source>
</evidence>
<proteinExistence type="inferred from homology"/>
<evidence type="ECO:0000259" key="9">
    <source>
        <dbReference type="Pfam" id="PF05770"/>
    </source>
</evidence>
<keyword evidence="6" id="KW-0418">Kinase</keyword>
<evidence type="ECO:0000256" key="8">
    <source>
        <dbReference type="ARBA" id="ARBA00022842"/>
    </source>
</evidence>
<keyword evidence="7" id="KW-0067">ATP-binding</keyword>
<evidence type="ECO:0000256" key="4">
    <source>
        <dbReference type="ARBA" id="ARBA00022723"/>
    </source>
</evidence>
<dbReference type="Pfam" id="PF17927">
    <property type="entry name" value="Ins134_P3_kin_N"/>
    <property type="match status" value="1"/>
</dbReference>
<keyword evidence="3" id="KW-0808">Transferase</keyword>
<dbReference type="Proteomes" id="UP001470230">
    <property type="component" value="Unassembled WGS sequence"/>
</dbReference>
<sequence length="263" mass="30323">MRVGFYVKPGKWDKMNMPHFVKVANKIGITIIRIDLSKSLDEQGPFDLIVHKSIDLFVQSNYFHNEIVKLQLQNFKNYITSHPEIPISNPLSFDELVTSRRKIFNALFKLQFNNNCIIPNLSILTEKYVIKPDLACGSEIAHKFEFTNRSNALILNENNRDVIVQPYFDTGNAVLKVYSIGNITKVHVINPDSIKLDYNKTSIESIADVLRNAFECDLFGFDLVREIQSGNWYIVDLNSFSGIEVIPGFEELLIKFFRQKLQK</sequence>
<dbReference type="PANTHER" id="PTHR14217">
    <property type="entry name" value="INOSITOL-TETRAKISPHOSPHATE 1-KINASE"/>
    <property type="match status" value="1"/>
</dbReference>
<dbReference type="PANTHER" id="PTHR14217:SF1">
    <property type="entry name" value="INOSITOL-TETRAKISPHOSPHATE 1-KINASE"/>
    <property type="match status" value="1"/>
</dbReference>
<dbReference type="InterPro" id="IPR008656">
    <property type="entry name" value="Inositol_tetrakis-P_1-kinase"/>
</dbReference>
<feature type="domain" description="Inositol 1,3,4-trisphosphate 5/6-kinase ATP-grasp" evidence="9">
    <location>
        <begin position="201"/>
        <end position="258"/>
    </location>
</feature>
<comment type="similarity">
    <text evidence="2">Belongs to the ITPK1 family.</text>
</comment>
<keyword evidence="8" id="KW-0460">Magnesium</keyword>
<comment type="cofactor">
    <cofactor evidence="1">
        <name>Mg(2+)</name>
        <dbReference type="ChEBI" id="CHEBI:18420"/>
    </cofactor>
</comment>
<dbReference type="InterPro" id="IPR040464">
    <property type="entry name" value="InsP(3)kin_ATP-grasp"/>
</dbReference>
<dbReference type="InterPro" id="IPR041429">
    <property type="entry name" value="ITPK1_N"/>
</dbReference>
<dbReference type="Gene3D" id="3.30.470.20">
    <property type="entry name" value="ATP-grasp fold, B domain"/>
    <property type="match status" value="2"/>
</dbReference>
<dbReference type="Gene3D" id="3.40.50.11370">
    <property type="match status" value="1"/>
</dbReference>
<evidence type="ECO:0000256" key="7">
    <source>
        <dbReference type="ARBA" id="ARBA00022840"/>
    </source>
</evidence>
<gene>
    <name evidence="11" type="ORF">M9Y10_015145</name>
</gene>
<accession>A0ABR2L1G6</accession>
<evidence type="ECO:0000256" key="1">
    <source>
        <dbReference type="ARBA" id="ARBA00001946"/>
    </source>
</evidence>
<evidence type="ECO:0000259" key="10">
    <source>
        <dbReference type="Pfam" id="PF17927"/>
    </source>
</evidence>
<dbReference type="Pfam" id="PF05770">
    <property type="entry name" value="Ins134_P3_kin"/>
    <property type="match status" value="1"/>
</dbReference>
<keyword evidence="5" id="KW-0547">Nucleotide-binding</keyword>
<evidence type="ECO:0000256" key="2">
    <source>
        <dbReference type="ARBA" id="ARBA00009601"/>
    </source>
</evidence>
<feature type="domain" description="Inositol-tetrakisphosphate 1-kinase N-terminal" evidence="10">
    <location>
        <begin position="2"/>
        <end position="91"/>
    </location>
</feature>
<keyword evidence="4" id="KW-0479">Metal-binding</keyword>
<evidence type="ECO:0008006" key="13">
    <source>
        <dbReference type="Google" id="ProtNLM"/>
    </source>
</evidence>
<reference evidence="11 12" key="1">
    <citation type="submission" date="2024-04" db="EMBL/GenBank/DDBJ databases">
        <title>Tritrichomonas musculus Genome.</title>
        <authorList>
            <person name="Alves-Ferreira E."/>
            <person name="Grigg M."/>
            <person name="Lorenzi H."/>
            <person name="Galac M."/>
        </authorList>
    </citation>
    <scope>NUCLEOTIDE SEQUENCE [LARGE SCALE GENOMIC DNA]</scope>
    <source>
        <strain evidence="11 12">EAF2021</strain>
    </source>
</reference>